<dbReference type="PROSITE" id="PS00687">
    <property type="entry name" value="ALDEHYDE_DEHYDR_GLU"/>
    <property type="match status" value="1"/>
</dbReference>
<evidence type="ECO:0000313" key="14">
    <source>
        <dbReference type="Proteomes" id="UP000663828"/>
    </source>
</evidence>
<dbReference type="InterPro" id="IPR016160">
    <property type="entry name" value="Ald_DH_CS_CYS"/>
</dbReference>
<comment type="similarity">
    <text evidence="3 10">Belongs to the aldehyde dehydrogenase family.</text>
</comment>
<dbReference type="AlphaFoldDB" id="A0A814NDU3"/>
<dbReference type="NCBIfam" id="TIGR01780">
    <property type="entry name" value="SSADH"/>
    <property type="match status" value="1"/>
</dbReference>
<dbReference type="Gene3D" id="3.40.309.10">
    <property type="entry name" value="Aldehyde Dehydrogenase, Chain A, domain 2"/>
    <property type="match status" value="1"/>
</dbReference>
<dbReference type="PANTHER" id="PTHR43353">
    <property type="entry name" value="SUCCINATE-SEMIALDEHYDE DEHYDROGENASE, MITOCHONDRIAL"/>
    <property type="match status" value="1"/>
</dbReference>
<keyword evidence="14" id="KW-1185">Reference proteome</keyword>
<dbReference type="InterPro" id="IPR029510">
    <property type="entry name" value="Ald_DH_CS_GLU"/>
</dbReference>
<dbReference type="InterPro" id="IPR015590">
    <property type="entry name" value="Aldehyde_DH_dom"/>
</dbReference>
<dbReference type="InterPro" id="IPR050740">
    <property type="entry name" value="Aldehyde_DH_Superfamily"/>
</dbReference>
<dbReference type="Pfam" id="PF00171">
    <property type="entry name" value="Aldedh"/>
    <property type="match status" value="1"/>
</dbReference>
<evidence type="ECO:0000313" key="15">
    <source>
        <dbReference type="Proteomes" id="UP000663852"/>
    </source>
</evidence>
<dbReference type="PROSITE" id="PS00070">
    <property type="entry name" value="ALDEHYDE_DEHYDR_CYS"/>
    <property type="match status" value="1"/>
</dbReference>
<dbReference type="InterPro" id="IPR010102">
    <property type="entry name" value="Succ_semiAld_DH"/>
</dbReference>
<reference evidence="13" key="1">
    <citation type="submission" date="2021-02" db="EMBL/GenBank/DDBJ databases">
        <authorList>
            <person name="Nowell W R."/>
        </authorList>
    </citation>
    <scope>NUCLEOTIDE SEQUENCE</scope>
</reference>
<dbReference type="UniPathway" id="UPA00733"/>
<dbReference type="GO" id="GO:0009450">
    <property type="term" value="P:gamma-aminobutyric acid catabolic process"/>
    <property type="evidence" value="ECO:0007669"/>
    <property type="project" value="UniProtKB-UniPathway"/>
</dbReference>
<feature type="domain" description="Aldehyde dehydrogenase" evidence="11">
    <location>
        <begin position="330"/>
        <end position="792"/>
    </location>
</feature>
<feature type="active site" evidence="9">
    <location>
        <position position="568"/>
    </location>
</feature>
<dbReference type="SUPFAM" id="SSF52047">
    <property type="entry name" value="RNI-like"/>
    <property type="match status" value="1"/>
</dbReference>
<dbReference type="Gene3D" id="3.40.605.10">
    <property type="entry name" value="Aldehyde Dehydrogenase, Chain A, domain 1"/>
    <property type="match status" value="1"/>
</dbReference>
<evidence type="ECO:0000256" key="2">
    <source>
        <dbReference type="ARBA" id="ARBA00005176"/>
    </source>
</evidence>
<evidence type="ECO:0000313" key="13">
    <source>
        <dbReference type="EMBL" id="CAF1090116.1"/>
    </source>
</evidence>
<dbReference type="Proteomes" id="UP000663852">
    <property type="component" value="Unassembled WGS sequence"/>
</dbReference>
<dbReference type="InterPro" id="IPR016162">
    <property type="entry name" value="Ald_DH_N"/>
</dbReference>
<dbReference type="OrthoDB" id="310895at2759"/>
<dbReference type="PANTHER" id="PTHR43353:SF5">
    <property type="entry name" value="SUCCINATE-SEMIALDEHYDE DEHYDROGENASE, MITOCHONDRIAL"/>
    <property type="match status" value="1"/>
</dbReference>
<dbReference type="CDD" id="cd07103">
    <property type="entry name" value="ALDH_F5_SSADH_GabD"/>
    <property type="match status" value="1"/>
</dbReference>
<evidence type="ECO:0000256" key="7">
    <source>
        <dbReference type="ARBA" id="ARBA00030806"/>
    </source>
</evidence>
<evidence type="ECO:0000259" key="11">
    <source>
        <dbReference type="Pfam" id="PF00171"/>
    </source>
</evidence>
<comment type="pathway">
    <text evidence="2">Amino-acid degradation; 4-aminobutanoate degradation.</text>
</comment>
<dbReference type="InterPro" id="IPR016163">
    <property type="entry name" value="Ald_DH_C"/>
</dbReference>
<organism evidence="13 15">
    <name type="scientific">Adineta ricciae</name>
    <name type="common">Rotifer</name>
    <dbReference type="NCBI Taxonomy" id="249248"/>
    <lineage>
        <taxon>Eukaryota</taxon>
        <taxon>Metazoa</taxon>
        <taxon>Spiralia</taxon>
        <taxon>Gnathifera</taxon>
        <taxon>Rotifera</taxon>
        <taxon>Eurotatoria</taxon>
        <taxon>Bdelloidea</taxon>
        <taxon>Adinetida</taxon>
        <taxon>Adinetidae</taxon>
        <taxon>Adineta</taxon>
    </lineage>
</organism>
<dbReference type="InterPro" id="IPR016161">
    <property type="entry name" value="Ald_DH/histidinol_DH"/>
</dbReference>
<dbReference type="EC" id="1.2.1.24" evidence="4"/>
<sequence>MIIPTLVQLSSRVLGKYFLSIESFRYIPDEFVENIFDSYLKMNSSLSIISQEDMIRIVKVLTDYHGDLFCTSFSYIIANHLNILTSNFYFHLFKCVHRNLVQLDFSHALEKYTLEEKEQFLNIFGQMETIEYLRLTYNRLDDDDIRLLTASHRIQSKALCNLHSLHLQGNHLTSRSARFLKSLTTLDTLYISLASLHDKSEFVREFDNLYECICSVQNSWEEIINRGWIGKIPQLQSSNASGDNSFYRKRRRVDNDDSIALIKLVRHCSTCQPNSLKKTMKKTEKIISNPIGFIDSNMLSSKSFSLVRLNQSTHLFRRSFFNQTYINGQWVSSQTGETFKVYNPANGEEVGSVPNCNTQDAEKAIQAAYDAFQNKWSTKTGKERSVIMRKFNDLILKNKDHLAKILTTEMGKPVKEAAGEIVYGASYIEWFAEEAKRIHGDVLPVGIANRRSFVLRQPIGVCGFITPWNFPSSMILRKAGPALAAGCTIVVKPAEDTPYSCLALCDLAKEAGFPDGTLNVLTSTRSAEIGKFLCEHPLISKMSFTGSTEVGKKIMAMCASTVKKISLELGGNAPFIVFNSADVKQAVQGAMASKFRASGQTCVCANRILVQDGIYDEFVAEFTKKAKAQIVGDGQDERTHLGPVINKDQYERIIDFIDDAKKQGARIVTGGNEKKGKESGFFIQPTVVADVKLSMLVAKEEIFGPIAALIKFKTEDEAIKIANSVDVGLAGYFYSQDLSQIWRVAERLQTGMVGINEGLISSVEAPFGGIKQSGFGREGSKYGIDDYVNMKYLCMGGLKDVDRSSQ</sequence>
<evidence type="ECO:0000256" key="1">
    <source>
        <dbReference type="ARBA" id="ARBA00003743"/>
    </source>
</evidence>
<dbReference type="EMBL" id="CAJNOR010001010">
    <property type="protein sequence ID" value="CAF1056043.1"/>
    <property type="molecule type" value="Genomic_DNA"/>
</dbReference>
<evidence type="ECO:0000256" key="3">
    <source>
        <dbReference type="ARBA" id="ARBA00009986"/>
    </source>
</evidence>
<dbReference type="FunFam" id="3.40.605.10:FF:000005">
    <property type="entry name" value="Succinate-semialdehyde dehydrogenase I"/>
    <property type="match status" value="1"/>
</dbReference>
<protein>
    <recommendedName>
        <fullName evidence="5">Succinate-semialdehyde dehydrogenase, mitochondrial</fullName>
        <ecNumber evidence="4">1.2.1.24</ecNumber>
    </recommendedName>
    <alternativeName>
        <fullName evidence="8">Aldehyde dehydrogenase family 5 member A1</fullName>
    </alternativeName>
    <alternativeName>
        <fullName evidence="7">NAD(+)-dependent succinic semialdehyde dehydrogenase</fullName>
    </alternativeName>
</protein>
<dbReference type="SUPFAM" id="SSF53720">
    <property type="entry name" value="ALDH-like"/>
    <property type="match status" value="1"/>
</dbReference>
<dbReference type="InterPro" id="IPR032675">
    <property type="entry name" value="LRR_dom_sf"/>
</dbReference>
<gene>
    <name evidence="13" type="ORF">EDS130_LOCUS19427</name>
    <name evidence="12" type="ORF">XAT740_LOCUS16028</name>
</gene>
<accession>A0A814NDU3</accession>
<evidence type="ECO:0000256" key="5">
    <source>
        <dbReference type="ARBA" id="ARBA00019842"/>
    </source>
</evidence>
<dbReference type="Gene3D" id="3.80.10.10">
    <property type="entry name" value="Ribonuclease Inhibitor"/>
    <property type="match status" value="1"/>
</dbReference>
<evidence type="ECO:0000256" key="4">
    <source>
        <dbReference type="ARBA" id="ARBA00013051"/>
    </source>
</evidence>
<evidence type="ECO:0000313" key="12">
    <source>
        <dbReference type="EMBL" id="CAF1056043.1"/>
    </source>
</evidence>
<proteinExistence type="inferred from homology"/>
<name>A0A814NDU3_ADIRI</name>
<comment type="function">
    <text evidence="1">Catalyzes one step in the degradation of the inhibitory neurotransmitter gamma-aminobutyric acid (GABA).</text>
</comment>
<keyword evidence="6 10" id="KW-0560">Oxidoreductase</keyword>
<dbReference type="FunFam" id="3.40.309.10:FF:000004">
    <property type="entry name" value="Succinate-semialdehyde dehydrogenase I"/>
    <property type="match status" value="1"/>
</dbReference>
<evidence type="ECO:0000256" key="9">
    <source>
        <dbReference type="PROSITE-ProRule" id="PRU10007"/>
    </source>
</evidence>
<dbReference type="EMBL" id="CAJNOJ010000093">
    <property type="protein sequence ID" value="CAF1090116.1"/>
    <property type="molecule type" value="Genomic_DNA"/>
</dbReference>
<evidence type="ECO:0000256" key="8">
    <source>
        <dbReference type="ARBA" id="ARBA00031080"/>
    </source>
</evidence>
<dbReference type="Proteomes" id="UP000663828">
    <property type="component" value="Unassembled WGS sequence"/>
</dbReference>
<evidence type="ECO:0000256" key="6">
    <source>
        <dbReference type="ARBA" id="ARBA00023002"/>
    </source>
</evidence>
<evidence type="ECO:0000256" key="10">
    <source>
        <dbReference type="RuleBase" id="RU003345"/>
    </source>
</evidence>
<dbReference type="GO" id="GO:0004777">
    <property type="term" value="F:succinate-semialdehyde dehydrogenase (NAD+) activity"/>
    <property type="evidence" value="ECO:0007669"/>
    <property type="project" value="UniProtKB-EC"/>
</dbReference>
<comment type="caution">
    <text evidence="13">The sequence shown here is derived from an EMBL/GenBank/DDBJ whole genome shotgun (WGS) entry which is preliminary data.</text>
</comment>